<dbReference type="EMBL" id="AAWS01000005">
    <property type="protein sequence ID" value="EAY30698.1"/>
    <property type="molecule type" value="Genomic_DNA"/>
</dbReference>
<reference evidence="1 2" key="1">
    <citation type="submission" date="2007-01" db="EMBL/GenBank/DDBJ databases">
        <authorList>
            <person name="Haygood M."/>
            <person name="Podell S."/>
            <person name="Anderson C."/>
            <person name="Hopkinson B."/>
            <person name="Roe K."/>
            <person name="Barbeau K."/>
            <person name="Gaasterland T."/>
            <person name="Ferriera S."/>
            <person name="Johnson J."/>
            <person name="Kravitz S."/>
            <person name="Beeson K."/>
            <person name="Sutton G."/>
            <person name="Rogers Y.-H."/>
            <person name="Friedman R."/>
            <person name="Frazier M."/>
            <person name="Venter J.C."/>
        </authorList>
    </citation>
    <scope>NUCLEOTIDE SEQUENCE [LARGE SCALE GENOMIC DNA]</scope>
    <source>
        <strain evidence="1 2">ATCC 23134</strain>
    </source>
</reference>
<accession>A1ZFC4</accession>
<organism evidence="1 2">
    <name type="scientific">Microscilla marina ATCC 23134</name>
    <dbReference type="NCBI Taxonomy" id="313606"/>
    <lineage>
        <taxon>Bacteria</taxon>
        <taxon>Pseudomonadati</taxon>
        <taxon>Bacteroidota</taxon>
        <taxon>Cytophagia</taxon>
        <taxon>Cytophagales</taxon>
        <taxon>Microscillaceae</taxon>
        <taxon>Microscilla</taxon>
    </lineage>
</organism>
<keyword evidence="2" id="KW-1185">Reference proteome</keyword>
<proteinExistence type="predicted"/>
<gene>
    <name evidence="1" type="ORF">M23134_01022</name>
</gene>
<sequence length="43" mass="5012">MKKCKPLKNNILSVNFFAKKNRQRSHAADGQTIVGWVRPTHQY</sequence>
<protein>
    <submittedName>
        <fullName evidence="1">Uncharacterized protein</fullName>
    </submittedName>
</protein>
<dbReference type="RefSeq" id="WP_002694388.1">
    <property type="nucleotide sequence ID" value="NZ_AAWS01000005.1"/>
</dbReference>
<evidence type="ECO:0000313" key="1">
    <source>
        <dbReference type="EMBL" id="EAY30698.1"/>
    </source>
</evidence>
<comment type="caution">
    <text evidence="1">The sequence shown here is derived from an EMBL/GenBank/DDBJ whole genome shotgun (WGS) entry which is preliminary data.</text>
</comment>
<dbReference type="Proteomes" id="UP000004095">
    <property type="component" value="Unassembled WGS sequence"/>
</dbReference>
<name>A1ZFC4_MICM2</name>
<evidence type="ECO:0000313" key="2">
    <source>
        <dbReference type="Proteomes" id="UP000004095"/>
    </source>
</evidence>
<dbReference type="AlphaFoldDB" id="A1ZFC4"/>